<sequence>MYPVLFQIAGFQIRTYSLMLLLAFVVGIILLWLILKRRTLIDPAVVSDFAFWVIIGVVIGARLAYVFMHWPEFADNPAAIFKIWEGGAVYYGGFILALAAGLIYLRVKKIPVLPLLDAIAPVIALGEGIGRIGCFLNGCCFGQPTDVCGVTFPEHSFASSIFGPGHSIWPTQLFQSGGGILLFVILFLLMRLVRLRKGQLFAIFLAGLGAFRFGVNFLRYYEDTLNLRTNNWIAIGLVIVGVGLAIYFGRTQEKVPTPQWVAAERKKMAEARRKKEQGRSKKSKKSKKASRRR</sequence>
<keyword evidence="4 7" id="KW-0812">Transmembrane</keyword>
<name>A0A532VAP5_UNCT6</name>
<keyword evidence="5 7" id="KW-1133">Transmembrane helix</keyword>
<feature type="binding site" evidence="7">
    <location>
        <position position="131"/>
    </location>
    <ligand>
        <name>a 1,2-diacyl-sn-glycero-3-phospho-(1'-sn-glycerol)</name>
        <dbReference type="ChEBI" id="CHEBI:64716"/>
    </ligand>
</feature>
<dbReference type="PANTHER" id="PTHR30589">
    <property type="entry name" value="PROLIPOPROTEIN DIACYLGLYCERYL TRANSFERASE"/>
    <property type="match status" value="1"/>
</dbReference>
<evidence type="ECO:0000256" key="1">
    <source>
        <dbReference type="ARBA" id="ARBA00007150"/>
    </source>
</evidence>
<dbReference type="UniPathway" id="UPA00664"/>
<evidence type="ECO:0000256" key="6">
    <source>
        <dbReference type="ARBA" id="ARBA00023136"/>
    </source>
</evidence>
<reference evidence="9 10" key="1">
    <citation type="submission" date="2017-06" db="EMBL/GenBank/DDBJ databases">
        <title>Novel microbial phyla capable of carbon fixation and sulfur reduction in deep-sea sediments.</title>
        <authorList>
            <person name="Huang J."/>
            <person name="Baker B."/>
            <person name="Wang Y."/>
        </authorList>
    </citation>
    <scope>NUCLEOTIDE SEQUENCE [LARGE SCALE GENOMIC DNA]</scope>
    <source>
        <strain evidence="9">B3_TA06</strain>
    </source>
</reference>
<evidence type="ECO:0000313" key="10">
    <source>
        <dbReference type="Proteomes" id="UP000317778"/>
    </source>
</evidence>
<dbReference type="AlphaFoldDB" id="A0A532VAP5"/>
<dbReference type="Pfam" id="PF01790">
    <property type="entry name" value="LGT"/>
    <property type="match status" value="1"/>
</dbReference>
<feature type="transmembrane region" description="Helical" evidence="7">
    <location>
        <begin position="16"/>
        <end position="34"/>
    </location>
</feature>
<feature type="compositionally biased region" description="Basic residues" evidence="8">
    <location>
        <begin position="280"/>
        <end position="293"/>
    </location>
</feature>
<comment type="catalytic activity">
    <reaction evidence="7">
        <text>L-cysteinyl-[prolipoprotein] + a 1,2-diacyl-sn-glycero-3-phospho-(1'-sn-glycerol) = an S-1,2-diacyl-sn-glyceryl-L-cysteinyl-[prolipoprotein] + sn-glycerol 1-phosphate + H(+)</text>
        <dbReference type="Rhea" id="RHEA:56712"/>
        <dbReference type="Rhea" id="RHEA-COMP:14679"/>
        <dbReference type="Rhea" id="RHEA-COMP:14680"/>
        <dbReference type="ChEBI" id="CHEBI:15378"/>
        <dbReference type="ChEBI" id="CHEBI:29950"/>
        <dbReference type="ChEBI" id="CHEBI:57685"/>
        <dbReference type="ChEBI" id="CHEBI:64716"/>
        <dbReference type="ChEBI" id="CHEBI:140658"/>
        <dbReference type="EC" id="2.5.1.145"/>
    </reaction>
</comment>
<feature type="compositionally biased region" description="Basic and acidic residues" evidence="8">
    <location>
        <begin position="265"/>
        <end position="279"/>
    </location>
</feature>
<keyword evidence="2 7" id="KW-1003">Cell membrane</keyword>
<dbReference type="PANTHER" id="PTHR30589:SF0">
    <property type="entry name" value="PHOSPHATIDYLGLYCEROL--PROLIPOPROTEIN DIACYLGLYCERYL TRANSFERASE"/>
    <property type="match status" value="1"/>
</dbReference>
<evidence type="ECO:0000256" key="4">
    <source>
        <dbReference type="ARBA" id="ARBA00022692"/>
    </source>
</evidence>
<feature type="transmembrane region" description="Helical" evidence="7">
    <location>
        <begin position="232"/>
        <end position="249"/>
    </location>
</feature>
<feature type="transmembrane region" description="Helical" evidence="7">
    <location>
        <begin position="49"/>
        <end position="67"/>
    </location>
</feature>
<comment type="caution">
    <text evidence="9">The sequence shown here is derived from an EMBL/GenBank/DDBJ whole genome shotgun (WGS) entry which is preliminary data.</text>
</comment>
<dbReference type="GO" id="GO:0008961">
    <property type="term" value="F:phosphatidylglycerol-prolipoprotein diacylglyceryl transferase activity"/>
    <property type="evidence" value="ECO:0007669"/>
    <property type="project" value="UniProtKB-UniRule"/>
</dbReference>
<dbReference type="EMBL" id="NJBO01000001">
    <property type="protein sequence ID" value="TKJ44274.1"/>
    <property type="molecule type" value="Genomic_DNA"/>
</dbReference>
<evidence type="ECO:0000256" key="5">
    <source>
        <dbReference type="ARBA" id="ARBA00022989"/>
    </source>
</evidence>
<dbReference type="Proteomes" id="UP000317778">
    <property type="component" value="Unassembled WGS sequence"/>
</dbReference>
<dbReference type="GO" id="GO:0005886">
    <property type="term" value="C:plasma membrane"/>
    <property type="evidence" value="ECO:0007669"/>
    <property type="project" value="UniProtKB-SubCell"/>
</dbReference>
<keyword evidence="6 7" id="KW-0472">Membrane</keyword>
<keyword evidence="9" id="KW-0449">Lipoprotein</keyword>
<dbReference type="GO" id="GO:0042158">
    <property type="term" value="P:lipoprotein biosynthetic process"/>
    <property type="evidence" value="ECO:0007669"/>
    <property type="project" value="UniProtKB-UniRule"/>
</dbReference>
<organism evidence="9 10">
    <name type="scientific">candidate division TA06 bacterium B3_TA06</name>
    <dbReference type="NCBI Taxonomy" id="2012487"/>
    <lineage>
        <taxon>Bacteria</taxon>
        <taxon>Bacteria division TA06</taxon>
    </lineage>
</organism>
<accession>A0A532VAP5</accession>
<feature type="transmembrane region" description="Helical" evidence="7">
    <location>
        <begin position="173"/>
        <end position="193"/>
    </location>
</feature>
<evidence type="ECO:0000313" key="9">
    <source>
        <dbReference type="EMBL" id="TKJ44274.1"/>
    </source>
</evidence>
<evidence type="ECO:0000256" key="7">
    <source>
        <dbReference type="HAMAP-Rule" id="MF_01147"/>
    </source>
</evidence>
<comment type="similarity">
    <text evidence="1 7">Belongs to the Lgt family.</text>
</comment>
<comment type="function">
    <text evidence="7">Catalyzes the transfer of the diacylglyceryl group from phosphatidylglycerol to the sulfhydryl group of the N-terminal cysteine of a prolipoprotein, the first step in the formation of mature lipoproteins.</text>
</comment>
<gene>
    <name evidence="7 9" type="primary">lgt</name>
    <name evidence="9" type="ORF">CEE36_00600</name>
</gene>
<dbReference type="NCBIfam" id="TIGR00544">
    <property type="entry name" value="lgt"/>
    <property type="match status" value="1"/>
</dbReference>
<dbReference type="HAMAP" id="MF_01147">
    <property type="entry name" value="Lgt"/>
    <property type="match status" value="1"/>
</dbReference>
<feature type="transmembrane region" description="Helical" evidence="7">
    <location>
        <begin position="200"/>
        <end position="220"/>
    </location>
</feature>
<protein>
    <recommendedName>
        <fullName evidence="7">Phosphatidylglycerol--prolipoprotein diacylglyceryl transferase</fullName>
        <ecNumber evidence="7">2.5.1.145</ecNumber>
    </recommendedName>
</protein>
<keyword evidence="3 7" id="KW-0808">Transferase</keyword>
<evidence type="ECO:0000256" key="2">
    <source>
        <dbReference type="ARBA" id="ARBA00022475"/>
    </source>
</evidence>
<feature type="transmembrane region" description="Helical" evidence="7">
    <location>
        <begin position="88"/>
        <end position="107"/>
    </location>
</feature>
<evidence type="ECO:0000256" key="3">
    <source>
        <dbReference type="ARBA" id="ARBA00022679"/>
    </source>
</evidence>
<feature type="region of interest" description="Disordered" evidence="8">
    <location>
        <begin position="265"/>
        <end position="293"/>
    </location>
</feature>
<dbReference type="EC" id="2.5.1.145" evidence="7"/>
<comment type="subcellular location">
    <subcellularLocation>
        <location evidence="7">Cell membrane</location>
        <topology evidence="7">Multi-pass membrane protein</topology>
    </subcellularLocation>
</comment>
<proteinExistence type="inferred from homology"/>
<comment type="pathway">
    <text evidence="7">Protein modification; lipoprotein biosynthesis (diacylglyceryl transfer).</text>
</comment>
<evidence type="ECO:0000256" key="8">
    <source>
        <dbReference type="SAM" id="MobiDB-lite"/>
    </source>
</evidence>
<dbReference type="InterPro" id="IPR001640">
    <property type="entry name" value="Lgt"/>
</dbReference>